<organism evidence="1">
    <name type="scientific">Synechococcus elongatus (strain ATCC 33912 / PCC 7942 / FACHB-805)</name>
    <name type="common">Anacystis nidulans R2</name>
    <dbReference type="NCBI Taxonomy" id="1140"/>
    <lineage>
        <taxon>Bacteria</taxon>
        <taxon>Bacillati</taxon>
        <taxon>Cyanobacteriota</taxon>
        <taxon>Cyanophyceae</taxon>
        <taxon>Synechococcales</taxon>
        <taxon>Synechococcaceae</taxon>
        <taxon>Synechococcus</taxon>
    </lineage>
</organism>
<accession>P72558</accession>
<dbReference type="EMBL" id="U70379">
    <property type="protein sequence ID" value="AAB38786.1"/>
    <property type="molecule type" value="Genomic_DNA"/>
</dbReference>
<dbReference type="AlphaFoldDB" id="P72558"/>
<reference evidence="1" key="1">
    <citation type="submission" date="1996-09" db="EMBL/GenBank/DDBJ databases">
        <title>Sequence analysis of a putative narl homologue from the cyanobacterium Synechococcus sp. PCC 7942.</title>
        <authorList>
            <person name="Scanlan D.J."/>
            <person name="Mann N.H."/>
        </authorList>
    </citation>
    <scope>NUCLEOTIDE SEQUENCE</scope>
</reference>
<protein>
    <submittedName>
        <fullName evidence="1">Uncharacterized protein</fullName>
    </submittedName>
</protein>
<name>P72558_SYNE7</name>
<proteinExistence type="predicted"/>
<sequence length="69" mass="7811">MPLPYSLRSQQTSADHAVIQGTWRLSEGKAFNRSALGSRRRNRKIPSSFIAISKSVPSLKFIRQVEPKK</sequence>
<evidence type="ECO:0000313" key="1">
    <source>
        <dbReference type="EMBL" id="AAB38786.1"/>
    </source>
</evidence>